<keyword evidence="3" id="KW-0378">Hydrolase</keyword>
<dbReference type="EMBL" id="VFON01000001">
    <property type="protein sequence ID" value="TQL44131.1"/>
    <property type="molecule type" value="Genomic_DNA"/>
</dbReference>
<gene>
    <name evidence="3" type="ORF">FB468_2178</name>
</gene>
<evidence type="ECO:0000313" key="3">
    <source>
        <dbReference type="EMBL" id="TQL44131.1"/>
    </source>
</evidence>
<dbReference type="AlphaFoldDB" id="A0A542Y7S7"/>
<dbReference type="CDD" id="cd02253">
    <property type="entry name" value="DmpA"/>
    <property type="match status" value="1"/>
</dbReference>
<dbReference type="Gene3D" id="3.60.70.12">
    <property type="entry name" value="L-amino peptidase D-ALA esterase/amidase"/>
    <property type="match status" value="1"/>
</dbReference>
<dbReference type="InterPro" id="IPR005321">
    <property type="entry name" value="Peptidase_S58_DmpA"/>
</dbReference>
<dbReference type="OrthoDB" id="9770388at2"/>
<dbReference type="InterPro" id="IPR016117">
    <property type="entry name" value="ArgJ-like_dom_sf"/>
</dbReference>
<dbReference type="Pfam" id="PF03576">
    <property type="entry name" value="Peptidase_S58"/>
    <property type="match status" value="1"/>
</dbReference>
<reference evidence="3 4" key="1">
    <citation type="submission" date="2019-06" db="EMBL/GenBank/DDBJ databases">
        <title>Sequencing the genomes of 1000 actinobacteria strains.</title>
        <authorList>
            <person name="Klenk H.-P."/>
        </authorList>
    </citation>
    <scope>NUCLEOTIDE SEQUENCE [LARGE SCALE GENOMIC DNA]</scope>
    <source>
        <strain evidence="3 4">DSM 8803</strain>
    </source>
</reference>
<keyword evidence="3" id="KW-0645">Protease</keyword>
<sequence>MRARDLGITIGKNPTGPQNSITDVPGVTVGMVTLGGVETAGEPSAVNTGVTVIVPHDGIWDEPVFAGTHRLNGSGEMTGLEWVRESGELTSPIALTNTHSLGVVRDALVKEQVAKRGPGSYWCLPVVAETYDGQLNEINGHHVTEEHLFKALRSATSELPAEGNTGGGTGMICHEFKGGSGTSSRTIETSAGTFTLGVFVQANHGRRERLSVNGVPVGAIIGADAVPLPETPRHYEPGSGSIVVVVATDAPFLPHQLDRLAQRAALGVGKMGGAGEQYSGDLMIAFSTGNRGIPPYAWDENAATERAKIDVSMMAPQLMTAFFDLVIEATEEAILNCMVAANTLTGPFGVTAHAIDHDMLKRAMSAGPRADGH</sequence>
<comment type="caution">
    <text evidence="3">The sequence shown here is derived from an EMBL/GenBank/DDBJ whole genome shotgun (WGS) entry which is preliminary data.</text>
</comment>
<evidence type="ECO:0000256" key="1">
    <source>
        <dbReference type="ARBA" id="ARBA00007068"/>
    </source>
</evidence>
<feature type="region of interest" description="Disordered" evidence="2">
    <location>
        <begin position="1"/>
        <end position="20"/>
    </location>
</feature>
<proteinExistence type="inferred from homology"/>
<name>A0A542Y7S7_9MICO</name>
<dbReference type="RefSeq" id="WP_141887350.1">
    <property type="nucleotide sequence ID" value="NZ_BAAAUY010000011.1"/>
</dbReference>
<accession>A0A542Y7S7</accession>
<organism evidence="3 4">
    <name type="scientific">Leucobacter komagatae</name>
    <dbReference type="NCBI Taxonomy" id="55969"/>
    <lineage>
        <taxon>Bacteria</taxon>
        <taxon>Bacillati</taxon>
        <taxon>Actinomycetota</taxon>
        <taxon>Actinomycetes</taxon>
        <taxon>Micrococcales</taxon>
        <taxon>Microbacteriaceae</taxon>
        <taxon>Leucobacter</taxon>
    </lineage>
</organism>
<dbReference type="PANTHER" id="PTHR36512">
    <property type="entry name" value="D-AMINOPEPTIDASE"/>
    <property type="match status" value="1"/>
</dbReference>
<protein>
    <submittedName>
        <fullName evidence="3">L-aminopeptidase DmpA</fullName>
    </submittedName>
</protein>
<dbReference type="Proteomes" id="UP000319094">
    <property type="component" value="Unassembled WGS sequence"/>
</dbReference>
<evidence type="ECO:0000256" key="2">
    <source>
        <dbReference type="SAM" id="MobiDB-lite"/>
    </source>
</evidence>
<comment type="similarity">
    <text evidence="1">Belongs to the peptidase S58 family.</text>
</comment>
<dbReference type="GO" id="GO:0004177">
    <property type="term" value="F:aminopeptidase activity"/>
    <property type="evidence" value="ECO:0007669"/>
    <property type="project" value="UniProtKB-KW"/>
</dbReference>
<evidence type="ECO:0000313" key="4">
    <source>
        <dbReference type="Proteomes" id="UP000319094"/>
    </source>
</evidence>
<dbReference type="PANTHER" id="PTHR36512:SF3">
    <property type="entry name" value="BLR5678 PROTEIN"/>
    <property type="match status" value="1"/>
</dbReference>
<dbReference type="SUPFAM" id="SSF56266">
    <property type="entry name" value="DmpA/ArgJ-like"/>
    <property type="match status" value="1"/>
</dbReference>
<keyword evidence="4" id="KW-1185">Reference proteome</keyword>
<keyword evidence="3" id="KW-0031">Aminopeptidase</keyword>